<keyword evidence="3 10" id="KW-0812">Transmembrane</keyword>
<dbReference type="PROSITE" id="PS51914">
    <property type="entry name" value="MRH"/>
    <property type="match status" value="1"/>
</dbReference>
<dbReference type="EMBL" id="CAKXYY010000003">
    <property type="protein sequence ID" value="CAH2351462.1"/>
    <property type="molecule type" value="Genomic_DNA"/>
</dbReference>
<evidence type="ECO:0000256" key="10">
    <source>
        <dbReference type="SAM" id="Phobius"/>
    </source>
</evidence>
<protein>
    <recommendedName>
        <fullName evidence="11">MRH domain-containing protein</fullName>
    </recommendedName>
</protein>
<keyword evidence="7" id="KW-1015">Disulfide bond</keyword>
<reference evidence="12" key="1">
    <citation type="submission" date="2022-03" db="EMBL/GenBank/DDBJ databases">
        <authorList>
            <person name="Legras J.-L."/>
            <person name="Devillers H."/>
            <person name="Grondin C."/>
        </authorList>
    </citation>
    <scope>NUCLEOTIDE SEQUENCE</scope>
    <source>
        <strain evidence="12">CLIB 1423</strain>
    </source>
</reference>
<dbReference type="OrthoDB" id="4504960at2759"/>
<evidence type="ECO:0000256" key="9">
    <source>
        <dbReference type="SAM" id="MobiDB-lite"/>
    </source>
</evidence>
<dbReference type="InterPro" id="IPR028927">
    <property type="entry name" value="Man-6-P_rcpt"/>
</dbReference>
<dbReference type="Proteomes" id="UP000837801">
    <property type="component" value="Unassembled WGS sequence"/>
</dbReference>
<feature type="compositionally biased region" description="Polar residues" evidence="9">
    <location>
        <begin position="65"/>
        <end position="74"/>
    </location>
</feature>
<evidence type="ECO:0000256" key="1">
    <source>
        <dbReference type="ARBA" id="ARBA00004614"/>
    </source>
</evidence>
<keyword evidence="2" id="KW-0813">Transport</keyword>
<dbReference type="InterPro" id="IPR044865">
    <property type="entry name" value="MRH_dom"/>
</dbReference>
<dbReference type="PANTHER" id="PTHR15071">
    <property type="entry name" value="MANNOSE-6-PHOSPHATE RECEPTOR FAMILY MEMBER"/>
    <property type="match status" value="1"/>
</dbReference>
<evidence type="ECO:0000256" key="2">
    <source>
        <dbReference type="ARBA" id="ARBA00022448"/>
    </source>
</evidence>
<evidence type="ECO:0000256" key="3">
    <source>
        <dbReference type="ARBA" id="ARBA00022692"/>
    </source>
</evidence>
<keyword evidence="13" id="KW-1185">Reference proteome</keyword>
<dbReference type="InterPro" id="IPR009011">
    <property type="entry name" value="Man6P_isomerase_rcpt-bd_dom_sf"/>
</dbReference>
<sequence length="298" mass="31957">MAVTRIQSRNILIILFVFCGLALWIINPTYISIIPLPHSEKAPPEAATPPVAPGTPGAPGANSIKPITTPNQNVPDVKTEDDDGLAALIAALEPCTVINPINRGFIDLTSLSALGNDGKSLGWTAKGYDSGLNFTVGVCSTPFKQHHLAEEVLDIANSSAVGAFYTDPKSQKFVSIGEYAQEPVFRGKKLTLTYTGGSFCPGLVDTKTGEKVRRSSVLTFTCDREMLAKASVSFIGSLNDCSYFFEVRSHHACPTAAKADNLAVIWIFLIILLAALAVYGSGGLLYKHIKKQKNQEKS</sequence>
<dbReference type="SMART" id="SM01404">
    <property type="entry name" value="CIMR"/>
    <property type="match status" value="1"/>
</dbReference>
<dbReference type="AlphaFoldDB" id="A0A9P0QMJ4"/>
<dbReference type="PANTHER" id="PTHR15071:SF0">
    <property type="entry name" value="MANNOSE 6-PHOSPHATE RECEPTOR-LIKE PROTEIN 1"/>
    <property type="match status" value="1"/>
</dbReference>
<name>A0A9P0QMJ4_9ASCO</name>
<evidence type="ECO:0000259" key="11">
    <source>
        <dbReference type="PROSITE" id="PS51914"/>
    </source>
</evidence>
<dbReference type="GO" id="GO:0005770">
    <property type="term" value="C:late endosome"/>
    <property type="evidence" value="ECO:0007669"/>
    <property type="project" value="TreeGrafter"/>
</dbReference>
<dbReference type="Gene3D" id="2.70.130.10">
    <property type="entry name" value="Mannose-6-phosphate receptor binding domain"/>
    <property type="match status" value="1"/>
</dbReference>
<dbReference type="SUPFAM" id="SSF50911">
    <property type="entry name" value="Mannose 6-phosphate receptor domain"/>
    <property type="match status" value="1"/>
</dbReference>
<gene>
    <name evidence="12" type="ORF">CLIB1423_03S06854</name>
</gene>
<evidence type="ECO:0000313" key="13">
    <source>
        <dbReference type="Proteomes" id="UP000837801"/>
    </source>
</evidence>
<comment type="caution">
    <text evidence="12">The sequence shown here is derived from an EMBL/GenBank/DDBJ whole genome shotgun (WGS) entry which is preliminary data.</text>
</comment>
<organism evidence="12 13">
    <name type="scientific">[Candida] railenensis</name>
    <dbReference type="NCBI Taxonomy" id="45579"/>
    <lineage>
        <taxon>Eukaryota</taxon>
        <taxon>Fungi</taxon>
        <taxon>Dikarya</taxon>
        <taxon>Ascomycota</taxon>
        <taxon>Saccharomycotina</taxon>
        <taxon>Pichiomycetes</taxon>
        <taxon>Debaryomycetaceae</taxon>
        <taxon>Kurtzmaniella</taxon>
    </lineage>
</organism>
<evidence type="ECO:0000256" key="7">
    <source>
        <dbReference type="ARBA" id="ARBA00023157"/>
    </source>
</evidence>
<proteinExistence type="predicted"/>
<keyword evidence="5 10" id="KW-1133">Transmembrane helix</keyword>
<evidence type="ECO:0000256" key="4">
    <source>
        <dbReference type="ARBA" id="ARBA00022729"/>
    </source>
</evidence>
<evidence type="ECO:0000256" key="6">
    <source>
        <dbReference type="ARBA" id="ARBA00023136"/>
    </source>
</evidence>
<evidence type="ECO:0000256" key="5">
    <source>
        <dbReference type="ARBA" id="ARBA00022989"/>
    </source>
</evidence>
<dbReference type="GO" id="GO:0000139">
    <property type="term" value="C:Golgi membrane"/>
    <property type="evidence" value="ECO:0007669"/>
    <property type="project" value="UniProtKB-SubCell"/>
</dbReference>
<comment type="subcellular location">
    <subcellularLocation>
        <location evidence="1">Golgi apparatus membrane</location>
        <topology evidence="1">Single-pass type I membrane protein</topology>
    </subcellularLocation>
</comment>
<dbReference type="GO" id="GO:0010008">
    <property type="term" value="C:endosome membrane"/>
    <property type="evidence" value="ECO:0007669"/>
    <property type="project" value="UniProtKB-SubCell"/>
</dbReference>
<feature type="region of interest" description="Disordered" evidence="9">
    <location>
        <begin position="42"/>
        <end position="78"/>
    </location>
</feature>
<keyword evidence="6 10" id="KW-0472">Membrane</keyword>
<keyword evidence="4" id="KW-0732">Signal</keyword>
<keyword evidence="8" id="KW-0325">Glycoprotein</keyword>
<evidence type="ECO:0000313" key="12">
    <source>
        <dbReference type="EMBL" id="CAH2351462.1"/>
    </source>
</evidence>
<accession>A0A9P0QMJ4</accession>
<feature type="transmembrane region" description="Helical" evidence="10">
    <location>
        <begin position="12"/>
        <end position="31"/>
    </location>
</feature>
<feature type="domain" description="MRH" evidence="11">
    <location>
        <begin position="93"/>
        <end position="255"/>
    </location>
</feature>
<evidence type="ECO:0000256" key="8">
    <source>
        <dbReference type="ARBA" id="ARBA00023180"/>
    </source>
</evidence>
<feature type="transmembrane region" description="Helical" evidence="10">
    <location>
        <begin position="263"/>
        <end position="286"/>
    </location>
</feature>
<dbReference type="Pfam" id="PF02157">
    <property type="entry name" value="Man-6-P_recep"/>
    <property type="match status" value="1"/>
</dbReference>
<dbReference type="GO" id="GO:0007034">
    <property type="term" value="P:vacuolar transport"/>
    <property type="evidence" value="ECO:0007669"/>
    <property type="project" value="TreeGrafter"/>
</dbReference>